<dbReference type="AlphaFoldDB" id="A0A226EUQ0"/>
<dbReference type="EMBL" id="LNIX01000002">
    <property type="protein sequence ID" value="OXA60887.1"/>
    <property type="molecule type" value="Genomic_DNA"/>
</dbReference>
<evidence type="ECO:0000256" key="1">
    <source>
        <dbReference type="SAM" id="Coils"/>
    </source>
</evidence>
<comment type="caution">
    <text evidence="2">The sequence shown here is derived from an EMBL/GenBank/DDBJ whole genome shotgun (WGS) entry which is preliminary data.</text>
</comment>
<gene>
    <name evidence="2" type="ORF">Fcan01_04248</name>
</gene>
<reference evidence="2 3" key="1">
    <citation type="submission" date="2015-12" db="EMBL/GenBank/DDBJ databases">
        <title>The genome of Folsomia candida.</title>
        <authorList>
            <person name="Faddeeva A."/>
            <person name="Derks M.F."/>
            <person name="Anvar Y."/>
            <person name="Smit S."/>
            <person name="Van Straalen N."/>
            <person name="Roelofs D."/>
        </authorList>
    </citation>
    <scope>NUCLEOTIDE SEQUENCE [LARGE SCALE GENOMIC DNA]</scope>
    <source>
        <strain evidence="2 3">VU population</strain>
        <tissue evidence="2">Whole body</tissue>
    </source>
</reference>
<sequence length="143" mass="16679">MCLTRKDDDQVASLEHLPMPMTFEVEQLTMSSERLERLQDKAVRMMTSYADLINDEKKEVEKVREDLMIELRALVPAHPKLKEIEKYNRNGDITSLDTIFLENSSDRAQKDALEPLIGAWKTLMEFQDVIDALKKFKIYKQTS</sequence>
<feature type="coiled-coil region" evidence="1">
    <location>
        <begin position="35"/>
        <end position="70"/>
    </location>
</feature>
<keyword evidence="1" id="KW-0175">Coiled coil</keyword>
<dbReference type="Proteomes" id="UP000198287">
    <property type="component" value="Unassembled WGS sequence"/>
</dbReference>
<proteinExistence type="predicted"/>
<protein>
    <submittedName>
        <fullName evidence="2">Uncharacterized protein</fullName>
    </submittedName>
</protein>
<evidence type="ECO:0000313" key="2">
    <source>
        <dbReference type="EMBL" id="OXA60887.1"/>
    </source>
</evidence>
<organism evidence="2 3">
    <name type="scientific">Folsomia candida</name>
    <name type="common">Springtail</name>
    <dbReference type="NCBI Taxonomy" id="158441"/>
    <lineage>
        <taxon>Eukaryota</taxon>
        <taxon>Metazoa</taxon>
        <taxon>Ecdysozoa</taxon>
        <taxon>Arthropoda</taxon>
        <taxon>Hexapoda</taxon>
        <taxon>Collembola</taxon>
        <taxon>Entomobryomorpha</taxon>
        <taxon>Isotomoidea</taxon>
        <taxon>Isotomidae</taxon>
        <taxon>Proisotominae</taxon>
        <taxon>Folsomia</taxon>
    </lineage>
</organism>
<keyword evidence="3" id="KW-1185">Reference proteome</keyword>
<name>A0A226EUQ0_FOLCA</name>
<evidence type="ECO:0000313" key="3">
    <source>
        <dbReference type="Proteomes" id="UP000198287"/>
    </source>
</evidence>
<accession>A0A226EUQ0</accession>